<evidence type="ECO:0000313" key="3">
    <source>
        <dbReference type="Proteomes" id="UP001642405"/>
    </source>
</evidence>
<evidence type="ECO:0000313" key="2">
    <source>
        <dbReference type="EMBL" id="CAK7229917.1"/>
    </source>
</evidence>
<comment type="caution">
    <text evidence="2">The sequence shown here is derived from an EMBL/GenBank/DDBJ whole genome shotgun (WGS) entry which is preliminary data.</text>
</comment>
<gene>
    <name evidence="2" type="ORF">SCUCBS95973_007393</name>
</gene>
<feature type="region of interest" description="Disordered" evidence="1">
    <location>
        <begin position="351"/>
        <end position="434"/>
    </location>
</feature>
<proteinExistence type="predicted"/>
<protein>
    <recommendedName>
        <fullName evidence="4">Protein kinase domain-containing protein</fullName>
    </recommendedName>
</protein>
<accession>A0ABP0CCZ1</accession>
<reference evidence="2 3" key="1">
    <citation type="submission" date="2024-01" db="EMBL/GenBank/DDBJ databases">
        <authorList>
            <person name="Allen C."/>
            <person name="Tagirdzhanova G."/>
        </authorList>
    </citation>
    <scope>NUCLEOTIDE SEQUENCE [LARGE SCALE GENOMIC DNA]</scope>
</reference>
<feature type="compositionally biased region" description="Low complexity" evidence="1">
    <location>
        <begin position="399"/>
        <end position="415"/>
    </location>
</feature>
<organism evidence="2 3">
    <name type="scientific">Sporothrix curviconia</name>
    <dbReference type="NCBI Taxonomy" id="1260050"/>
    <lineage>
        <taxon>Eukaryota</taxon>
        <taxon>Fungi</taxon>
        <taxon>Dikarya</taxon>
        <taxon>Ascomycota</taxon>
        <taxon>Pezizomycotina</taxon>
        <taxon>Sordariomycetes</taxon>
        <taxon>Sordariomycetidae</taxon>
        <taxon>Ophiostomatales</taxon>
        <taxon>Ophiostomataceae</taxon>
        <taxon>Sporothrix</taxon>
    </lineage>
</organism>
<dbReference type="PANTHER" id="PTHR37542">
    <property type="entry name" value="HELO DOMAIN-CONTAINING PROTEIN-RELATED"/>
    <property type="match status" value="1"/>
</dbReference>
<dbReference type="InterPro" id="IPR011009">
    <property type="entry name" value="Kinase-like_dom_sf"/>
</dbReference>
<feature type="compositionally biased region" description="Basic and acidic residues" evidence="1">
    <location>
        <begin position="354"/>
        <end position="380"/>
    </location>
</feature>
<feature type="region of interest" description="Disordered" evidence="1">
    <location>
        <begin position="548"/>
        <end position="589"/>
    </location>
</feature>
<sequence>MIEALSALSTVGGVAKNGYDAAKWLAATVRDAQKAPDTWKMTRREFLTFTETRVKALAATVGALTTDSHAARAGYTPGITNALKGLVSKLNSDLARIKDSLGTEPPKTSSERLAHALWRDSELRELLAQTETHARELLSWLLILDLGVYRQLSGSCDELDREVLQCISPPTMVAEGSSTPSTFSPRLYTIKNAEYKPGATKYDIRVLAETFHAPALTIDRHVLAAVQMVAAHLSTGITSDSGGSVAGLLPFLGYQREDRSKETDTAPKVEIVLLFRLPQNAAKPKTLRQTIGWSGMHRVSLDQRFNVARQLAETVLHLQTTSLLHKNIRSDTVFLLEADDTKNADQVLQLLSAKPDDPDPGAKEETRRGRLVRRMSETRLGRSVSRKRAESRERKKRSGSASGADAAPPAAAVKDAAAEKETQTAPPDRREQWLVPGRTAVILTHWSDAKKTGGTSTVTGPSSDNWPVKVYRHPSQQSEQGNDKYHFGHDIYSLGVCLLEIGLWECLVHPSRTFAGGGTAPVASRLLVTGLYAQYIEPLKTRLVKILDSDSDSDGDNEDDDDSDDSDDSDNYNDSDNYSGSDSDNDNEPARRLQEVMVSILKKTSDFDTVDALKRALNEASDDPIKRHIDGIVQKTSTASRLARRCWILEALLSVLMDKAQSSGGSARATYKVLRLVSKALGAAAVDEDVRTHIADRATALAKKVVPAQRQVSSSRTWTRLQHAIKACATEGGVGASTLKSLQSIQALLEALLEEERQNRRNGIATAATSNTGARLAEKMEEAACRVAEDPNYKVPRVAMSDVPVAKLLQSTDGRKTFHQALVRLAQGQLQTSMGSEYANIVVQCLQATEEGFVNVSVPGVRSPCDFTASGRELDACRLLEKAVVEPLRRVNLGLYRVPKAVPKA</sequence>
<feature type="compositionally biased region" description="Basic and acidic residues" evidence="1">
    <location>
        <begin position="416"/>
        <end position="432"/>
    </location>
</feature>
<dbReference type="SUPFAM" id="SSF56112">
    <property type="entry name" value="Protein kinase-like (PK-like)"/>
    <property type="match status" value="1"/>
</dbReference>
<dbReference type="EMBL" id="CAWUHB010000051">
    <property type="protein sequence ID" value="CAK7229917.1"/>
    <property type="molecule type" value="Genomic_DNA"/>
</dbReference>
<name>A0ABP0CCZ1_9PEZI</name>
<dbReference type="Gene3D" id="1.10.510.10">
    <property type="entry name" value="Transferase(Phosphotransferase) domain 1"/>
    <property type="match status" value="1"/>
</dbReference>
<feature type="compositionally biased region" description="Acidic residues" evidence="1">
    <location>
        <begin position="549"/>
        <end position="573"/>
    </location>
</feature>
<dbReference type="PANTHER" id="PTHR37542:SF3">
    <property type="entry name" value="PRION-INHIBITION AND PROPAGATION HELO DOMAIN-CONTAINING PROTEIN"/>
    <property type="match status" value="1"/>
</dbReference>
<evidence type="ECO:0008006" key="4">
    <source>
        <dbReference type="Google" id="ProtNLM"/>
    </source>
</evidence>
<dbReference type="Proteomes" id="UP001642405">
    <property type="component" value="Unassembled WGS sequence"/>
</dbReference>
<evidence type="ECO:0000256" key="1">
    <source>
        <dbReference type="SAM" id="MobiDB-lite"/>
    </source>
</evidence>
<keyword evidence="3" id="KW-1185">Reference proteome</keyword>